<evidence type="ECO:0008006" key="5">
    <source>
        <dbReference type="Google" id="ProtNLM"/>
    </source>
</evidence>
<evidence type="ECO:0000256" key="2">
    <source>
        <dbReference type="SAM" id="SignalP"/>
    </source>
</evidence>
<sequence length="213" mass="23119">MKQSANLLMLPLLLLAAAACVGVNAKALRPRRDVSHLPLEYLPPVVLPPLPSRNYLPPVEQHAATLSHVLTPPREYLPPSNEYLPPVETTIEPETTTTTTTAAPTTTTAASELPTTEAAAITTTEQPTVEETEAPTHEDIIEDIVEPAGSLQADGYHYATPNVIPDLTPTVEAYLPPLEHNAVAVEPVPQSEEESAALLDDGYHYRAIRRLRF</sequence>
<dbReference type="KEGG" id="dnv:108650382"/>
<dbReference type="PROSITE" id="PS51257">
    <property type="entry name" value="PROKAR_LIPOPROTEIN"/>
    <property type="match status" value="1"/>
</dbReference>
<dbReference type="OMA" id="GYHYRSV"/>
<dbReference type="OrthoDB" id="7883850at2759"/>
<reference evidence="3 4" key="1">
    <citation type="journal article" date="2019" name="J. Hered.">
        <title>An Improved Genome Assembly for Drosophila navojoa, the Basal Species in the mojavensis Cluster.</title>
        <authorList>
            <person name="Vanderlinde T."/>
            <person name="Dupim E.G."/>
            <person name="Nazario-Yepiz N.O."/>
            <person name="Carvalho A.B."/>
        </authorList>
    </citation>
    <scope>NUCLEOTIDE SEQUENCE [LARGE SCALE GENOMIC DNA]</scope>
    <source>
        <strain evidence="3">Navoj_Jal97</strain>
        <tissue evidence="3">Whole organism</tissue>
    </source>
</reference>
<protein>
    <recommendedName>
        <fullName evidence="5">DUF4794 domain-containing protein</fullName>
    </recommendedName>
</protein>
<gene>
    <name evidence="3" type="ORF">AWZ03_005463</name>
</gene>
<feature type="region of interest" description="Disordered" evidence="1">
    <location>
        <begin position="91"/>
        <end position="136"/>
    </location>
</feature>
<comment type="caution">
    <text evidence="3">The sequence shown here is derived from an EMBL/GenBank/DDBJ whole genome shotgun (WGS) entry which is preliminary data.</text>
</comment>
<evidence type="ECO:0000313" key="3">
    <source>
        <dbReference type="EMBL" id="TDG48046.1"/>
    </source>
</evidence>
<evidence type="ECO:0000313" key="4">
    <source>
        <dbReference type="Proteomes" id="UP000295192"/>
    </source>
</evidence>
<dbReference type="Proteomes" id="UP000295192">
    <property type="component" value="Unassembled WGS sequence"/>
</dbReference>
<keyword evidence="4" id="KW-1185">Reference proteome</keyword>
<dbReference type="AlphaFoldDB" id="A0A484BGQ4"/>
<name>A0A484BGQ4_DRONA</name>
<accession>A0A484BGQ4</accession>
<keyword evidence="2" id="KW-0732">Signal</keyword>
<feature type="signal peptide" evidence="2">
    <location>
        <begin position="1"/>
        <end position="25"/>
    </location>
</feature>
<dbReference type="EMBL" id="LSRL02000036">
    <property type="protein sequence ID" value="TDG48046.1"/>
    <property type="molecule type" value="Genomic_DNA"/>
</dbReference>
<organism evidence="3 4">
    <name type="scientific">Drosophila navojoa</name>
    <name type="common">Fruit fly</name>
    <dbReference type="NCBI Taxonomy" id="7232"/>
    <lineage>
        <taxon>Eukaryota</taxon>
        <taxon>Metazoa</taxon>
        <taxon>Ecdysozoa</taxon>
        <taxon>Arthropoda</taxon>
        <taxon>Hexapoda</taxon>
        <taxon>Insecta</taxon>
        <taxon>Pterygota</taxon>
        <taxon>Neoptera</taxon>
        <taxon>Endopterygota</taxon>
        <taxon>Diptera</taxon>
        <taxon>Brachycera</taxon>
        <taxon>Muscomorpha</taxon>
        <taxon>Ephydroidea</taxon>
        <taxon>Drosophilidae</taxon>
        <taxon>Drosophila</taxon>
    </lineage>
</organism>
<feature type="chain" id="PRO_5019755979" description="DUF4794 domain-containing protein" evidence="2">
    <location>
        <begin position="26"/>
        <end position="213"/>
    </location>
</feature>
<feature type="compositionally biased region" description="Low complexity" evidence="1">
    <location>
        <begin position="91"/>
        <end position="127"/>
    </location>
</feature>
<proteinExistence type="predicted"/>
<evidence type="ECO:0000256" key="1">
    <source>
        <dbReference type="SAM" id="MobiDB-lite"/>
    </source>
</evidence>